<protein>
    <recommendedName>
        <fullName evidence="2">Outer membrane protein beta-barrel domain-containing protein</fullName>
    </recommendedName>
</protein>
<proteinExistence type="predicted"/>
<feature type="non-terminal residue" evidence="1">
    <location>
        <position position="177"/>
    </location>
</feature>
<name>A0A3B1BRE7_9ZZZZ</name>
<gene>
    <name evidence="1" type="ORF">MNBD_IGNAVI01-2189</name>
</gene>
<accession>A0A3B1BRE7</accession>
<reference evidence="1" key="1">
    <citation type="submission" date="2018-06" db="EMBL/GenBank/DDBJ databases">
        <authorList>
            <person name="Zhirakovskaya E."/>
        </authorList>
    </citation>
    <scope>NUCLEOTIDE SEQUENCE</scope>
</reference>
<sequence length="177" mass="19381">MNLRIISTFITVILTLFSLTGFINAQGTIIPLMQGGWVGGLSGNLGWDNYAINASSSNFGIDSKVTGFNFTISSRNGRFVEDNSVIGFDLQWEQSNSTATPQGLSGSEPYTKERLGFIGLWMRYYIPFIGTGWAIFPEASLGYGNFKSVDENRPPPISSQMYITKTIAAADGFVYNV</sequence>
<evidence type="ECO:0008006" key="2">
    <source>
        <dbReference type="Google" id="ProtNLM"/>
    </source>
</evidence>
<evidence type="ECO:0000313" key="1">
    <source>
        <dbReference type="EMBL" id="VAX18502.1"/>
    </source>
</evidence>
<dbReference type="EMBL" id="UOGD01000104">
    <property type="protein sequence ID" value="VAX18502.1"/>
    <property type="molecule type" value="Genomic_DNA"/>
</dbReference>
<dbReference type="AlphaFoldDB" id="A0A3B1BRE7"/>
<organism evidence="1">
    <name type="scientific">hydrothermal vent metagenome</name>
    <dbReference type="NCBI Taxonomy" id="652676"/>
    <lineage>
        <taxon>unclassified sequences</taxon>
        <taxon>metagenomes</taxon>
        <taxon>ecological metagenomes</taxon>
    </lineage>
</organism>